<proteinExistence type="predicted"/>
<evidence type="ECO:0000313" key="4">
    <source>
        <dbReference type="Proteomes" id="UP000019132"/>
    </source>
</evidence>
<dbReference type="HOGENOM" id="CLU_059116_0_0_1"/>
<feature type="compositionally biased region" description="Acidic residues" evidence="2">
    <location>
        <begin position="80"/>
        <end position="93"/>
    </location>
</feature>
<feature type="compositionally biased region" description="Gly residues" evidence="2">
    <location>
        <begin position="97"/>
        <end position="111"/>
    </location>
</feature>
<feature type="compositionally biased region" description="Low complexity" evidence="2">
    <location>
        <begin position="310"/>
        <end position="322"/>
    </location>
</feature>
<feature type="compositionally biased region" description="Low complexity" evidence="2">
    <location>
        <begin position="274"/>
        <end position="290"/>
    </location>
</feature>
<feature type="coiled-coil region" evidence="1">
    <location>
        <begin position="351"/>
        <end position="389"/>
    </location>
</feature>
<feature type="region of interest" description="Disordered" evidence="2">
    <location>
        <begin position="44"/>
        <end position="119"/>
    </location>
</feature>
<keyword evidence="1" id="KW-0175">Coiled coil</keyword>
<evidence type="ECO:0000313" key="3">
    <source>
        <dbReference type="EnsemblProtists" id="PYU1_T013647"/>
    </source>
</evidence>
<feature type="region of interest" description="Disordered" evidence="2">
    <location>
        <begin position="274"/>
        <end position="322"/>
    </location>
</feature>
<sequence length="442" mass="48421">MDTRVVHDAVAAAQQQQQSADEDASVVVSTHEVVIAAVASSAGGSGVHHAHHHPHALIDESQLDKYDDELTATRKRELDGGDDDYDDDDDDASTEYGGTGGKDTGKRGAGTTGKRARRHNWQQKYETEFGLVAIERDAVTGDVALAMCGFCKAFGREGKYEQLLQSDADGANASSGESKKRRRRSLTTTKFFRAFRVDNIRSHLQGAHPRRWAEFEMLPKQDAVRARFLQSQGEISYDSLQMVDDVVLTGSALNAESDMYAQAQAQAQALAAAHHHATPATAALAEAPSPHEVHHHHQQHNQHNAHAHHQSAAAPSSSATVTATSATHQLAAMQQAYFGTRTAFDYEKHLMEQLALEREKFEFEKAKFKKEAELRERDLALREKQLEQDRVLHEKRHEAAVEAAQQENSKFFRLAEVLRDAVASAVAASGGGNVVPQGSSVV</sequence>
<protein>
    <submittedName>
        <fullName evidence="3">Uncharacterized protein</fullName>
    </submittedName>
</protein>
<dbReference type="EMBL" id="GL376597">
    <property type="status" value="NOT_ANNOTATED_CDS"/>
    <property type="molecule type" value="Genomic_DNA"/>
</dbReference>
<feature type="compositionally biased region" description="Basic residues" evidence="2">
    <location>
        <begin position="293"/>
        <end position="309"/>
    </location>
</feature>
<dbReference type="InParanoid" id="K3X8U8"/>
<accession>K3X8U8</accession>
<evidence type="ECO:0000256" key="1">
    <source>
        <dbReference type="SAM" id="Coils"/>
    </source>
</evidence>
<dbReference type="OMA" id="NAHFDYE"/>
<dbReference type="eggNOG" id="ENOG502RYU1">
    <property type="taxonomic scope" value="Eukaryota"/>
</dbReference>
<reference evidence="4" key="1">
    <citation type="journal article" date="2010" name="Genome Biol.">
        <title>Genome sequence of the necrotrophic plant pathogen Pythium ultimum reveals original pathogenicity mechanisms and effector repertoire.</title>
        <authorList>
            <person name="Levesque C.A."/>
            <person name="Brouwer H."/>
            <person name="Cano L."/>
            <person name="Hamilton J.P."/>
            <person name="Holt C."/>
            <person name="Huitema E."/>
            <person name="Raffaele S."/>
            <person name="Robideau G.P."/>
            <person name="Thines M."/>
            <person name="Win J."/>
            <person name="Zerillo M.M."/>
            <person name="Beakes G.W."/>
            <person name="Boore J.L."/>
            <person name="Busam D."/>
            <person name="Dumas B."/>
            <person name="Ferriera S."/>
            <person name="Fuerstenberg S.I."/>
            <person name="Gachon C.M."/>
            <person name="Gaulin E."/>
            <person name="Govers F."/>
            <person name="Grenville-Briggs L."/>
            <person name="Horner N."/>
            <person name="Hostetler J."/>
            <person name="Jiang R.H."/>
            <person name="Johnson J."/>
            <person name="Krajaejun T."/>
            <person name="Lin H."/>
            <person name="Meijer H.J."/>
            <person name="Moore B."/>
            <person name="Morris P."/>
            <person name="Phuntmart V."/>
            <person name="Puiu D."/>
            <person name="Shetty J."/>
            <person name="Stajich J.E."/>
            <person name="Tripathy S."/>
            <person name="Wawra S."/>
            <person name="van West P."/>
            <person name="Whitty B.R."/>
            <person name="Coutinho P.M."/>
            <person name="Henrissat B."/>
            <person name="Martin F."/>
            <person name="Thomas P.D."/>
            <person name="Tyler B.M."/>
            <person name="De Vries R.P."/>
            <person name="Kamoun S."/>
            <person name="Yandell M."/>
            <person name="Tisserat N."/>
            <person name="Buell C.R."/>
        </authorList>
    </citation>
    <scope>NUCLEOTIDE SEQUENCE</scope>
    <source>
        <strain evidence="4">DAOM:BR144</strain>
    </source>
</reference>
<dbReference type="AlphaFoldDB" id="K3X8U8"/>
<dbReference type="Proteomes" id="UP000019132">
    <property type="component" value="Unassembled WGS sequence"/>
</dbReference>
<dbReference type="VEuPathDB" id="FungiDB:PYU1_G013618"/>
<keyword evidence="4" id="KW-1185">Reference proteome</keyword>
<evidence type="ECO:0000256" key="2">
    <source>
        <dbReference type="SAM" id="MobiDB-lite"/>
    </source>
</evidence>
<name>K3X8U8_GLOUD</name>
<dbReference type="PANTHER" id="PTHR37067">
    <property type="entry name" value="PX DOMAIN-CONTAINING PROTEIN"/>
    <property type="match status" value="1"/>
</dbReference>
<dbReference type="PANTHER" id="PTHR37067:SF3">
    <property type="entry name" value="PX DOMAIN-CONTAINING PROTEIN"/>
    <property type="match status" value="1"/>
</dbReference>
<reference evidence="4" key="2">
    <citation type="submission" date="2010-04" db="EMBL/GenBank/DDBJ databases">
        <authorList>
            <person name="Buell R."/>
            <person name="Hamilton J."/>
            <person name="Hostetler J."/>
        </authorList>
    </citation>
    <scope>NUCLEOTIDE SEQUENCE [LARGE SCALE GENOMIC DNA]</scope>
    <source>
        <strain evidence="4">DAOM:BR144</strain>
    </source>
</reference>
<dbReference type="EnsemblProtists" id="PYU1_T013647">
    <property type="protein sequence ID" value="PYU1_T013647"/>
    <property type="gene ID" value="PYU1_G013618"/>
</dbReference>
<organism evidence="3 4">
    <name type="scientific">Globisporangium ultimum (strain ATCC 200006 / CBS 805.95 / DAOM BR144)</name>
    <name type="common">Pythium ultimum</name>
    <dbReference type="NCBI Taxonomy" id="431595"/>
    <lineage>
        <taxon>Eukaryota</taxon>
        <taxon>Sar</taxon>
        <taxon>Stramenopiles</taxon>
        <taxon>Oomycota</taxon>
        <taxon>Peronosporomycetes</taxon>
        <taxon>Pythiales</taxon>
        <taxon>Pythiaceae</taxon>
        <taxon>Globisporangium</taxon>
    </lineage>
</organism>
<feature type="compositionally biased region" description="Basic and acidic residues" evidence="2">
    <location>
        <begin position="56"/>
        <end position="65"/>
    </location>
</feature>
<dbReference type="STRING" id="431595.K3X8U8"/>
<reference evidence="3" key="3">
    <citation type="submission" date="2015-02" db="UniProtKB">
        <authorList>
            <consortium name="EnsemblProtists"/>
        </authorList>
    </citation>
    <scope>IDENTIFICATION</scope>
    <source>
        <strain evidence="3">DAOM BR144</strain>
    </source>
</reference>